<dbReference type="InterPro" id="IPR013762">
    <property type="entry name" value="Integrase-like_cat_sf"/>
</dbReference>
<dbReference type="RefSeq" id="WP_232108666.1">
    <property type="nucleotide sequence ID" value="NZ_CP078509.1"/>
</dbReference>
<dbReference type="AlphaFoldDB" id="A0AA42H4L7"/>
<gene>
    <name evidence="2" type="ORF">N7335_06780</name>
</gene>
<name>A0AA42H4L7_STUST</name>
<reference evidence="2" key="1">
    <citation type="submission" date="2022-09" db="EMBL/GenBank/DDBJ databases">
        <title>Intensive care unit water sources are persistently colonized with multi-drug resistant bacteria and are the site of extensive horizontal gene transfer of antibiotic resistance genes.</title>
        <authorList>
            <person name="Diorio-Toth L."/>
        </authorList>
    </citation>
    <scope>NUCLEOTIDE SEQUENCE</scope>
    <source>
        <strain evidence="2">GD04147</strain>
    </source>
</reference>
<dbReference type="Gene3D" id="1.10.443.10">
    <property type="entry name" value="Intergrase catalytic core"/>
    <property type="match status" value="1"/>
</dbReference>
<protein>
    <recommendedName>
        <fullName evidence="4">Integrase</fullName>
    </recommendedName>
</protein>
<evidence type="ECO:0000256" key="1">
    <source>
        <dbReference type="ARBA" id="ARBA00023172"/>
    </source>
</evidence>
<dbReference type="GO" id="GO:0006310">
    <property type="term" value="P:DNA recombination"/>
    <property type="evidence" value="ECO:0007669"/>
    <property type="project" value="UniProtKB-KW"/>
</dbReference>
<keyword evidence="1" id="KW-0233">DNA recombination</keyword>
<dbReference type="InterPro" id="IPR011010">
    <property type="entry name" value="DNA_brk_join_enz"/>
</dbReference>
<dbReference type="GO" id="GO:0003677">
    <property type="term" value="F:DNA binding"/>
    <property type="evidence" value="ECO:0007669"/>
    <property type="project" value="InterPro"/>
</dbReference>
<dbReference type="EMBL" id="JAODZE010000005">
    <property type="protein sequence ID" value="MDH0146091.1"/>
    <property type="molecule type" value="Genomic_DNA"/>
</dbReference>
<proteinExistence type="predicted"/>
<evidence type="ECO:0000313" key="2">
    <source>
        <dbReference type="EMBL" id="MDH0146091.1"/>
    </source>
</evidence>
<comment type="caution">
    <text evidence="2">The sequence shown here is derived from an EMBL/GenBank/DDBJ whole genome shotgun (WGS) entry which is preliminary data.</text>
</comment>
<accession>A0AA42H4L7</accession>
<evidence type="ECO:0008006" key="4">
    <source>
        <dbReference type="Google" id="ProtNLM"/>
    </source>
</evidence>
<evidence type="ECO:0000313" key="3">
    <source>
        <dbReference type="Proteomes" id="UP001158076"/>
    </source>
</evidence>
<dbReference type="GO" id="GO:0015074">
    <property type="term" value="P:DNA integration"/>
    <property type="evidence" value="ECO:0007669"/>
    <property type="project" value="InterPro"/>
</dbReference>
<dbReference type="SUPFAM" id="SSF56349">
    <property type="entry name" value="DNA breaking-rejoining enzymes"/>
    <property type="match status" value="1"/>
</dbReference>
<dbReference type="Proteomes" id="UP001158076">
    <property type="component" value="Unassembled WGS sequence"/>
</dbReference>
<sequence length="679" mass="75828">MLTKGSLNEFGLHIDSPLVSTSAVNFRPPSWPPPDDWPVIIDGAGVTISRWGDSIWRLDPWAGRSITLNFGDGHVTNTVRVDQENSKLLRLLAGLLIWGPNGARSVGTLTNKFSILRMCVALCSQNGILASDLSRFPAVAELLPRLLASSKAVQAILVLHEVFNYSEFLGFTLLDSAGLARLEAALPDHETKQTPYIPPRIWVYQVTRLRECLDDYLKNMDRFEACYRYAVDAYASNSGTLESAIANSYPKHRRPFVTPVGKTSGVTTGCKFHGGFLETARRFGIYELLAKWVGIPSKGSPMRGIRLLSSYMSLISRAGLAYIINFSLMRIEEAWNLRLDCLMVENDERFGEIYVLRSKTSKTVNDIDARWPTSPSVKVATEAMSSIARLRLICAQAHPDYTGDADENPYLIDRWYEPWAVARCGNRAVRPDFGSYYQEVIDGNPLLFDSDELRITAKDLELARFITPSLDPNIYKVGDIWPFAWHQLRRTGAVNMQSSGLVSDSTLQYLLKHASRGMSLYYGKNYSRLGVNNESRLLYVRTMYEVLGREFARLTEGRFISPHGDKRKTDMVQLITVKEVNELSVAAKKGLISCRPILLGYCMSREICPYGGIDSVAQCGGGGASPCADVIYDKERLSDIKRLDALLDSRLIAAPTGSPLRESLEAQKRSVRNYLNVVS</sequence>
<organism evidence="2 3">
    <name type="scientific">Stutzerimonas stutzeri</name>
    <name type="common">Pseudomonas stutzeri</name>
    <dbReference type="NCBI Taxonomy" id="316"/>
    <lineage>
        <taxon>Bacteria</taxon>
        <taxon>Pseudomonadati</taxon>
        <taxon>Pseudomonadota</taxon>
        <taxon>Gammaproteobacteria</taxon>
        <taxon>Pseudomonadales</taxon>
        <taxon>Pseudomonadaceae</taxon>
        <taxon>Stutzerimonas</taxon>
    </lineage>
</organism>